<evidence type="ECO:0000256" key="3">
    <source>
        <dbReference type="ARBA" id="ARBA00022603"/>
    </source>
</evidence>
<dbReference type="NCBIfam" id="TIGR00027">
    <property type="entry name" value="mthyl_TIGR00027"/>
    <property type="match status" value="1"/>
</dbReference>
<dbReference type="InParanoid" id="A0A545AF78"/>
<name>A0A545AF78_9ACTN</name>
<evidence type="ECO:0000313" key="8">
    <source>
        <dbReference type="Proteomes" id="UP000317982"/>
    </source>
</evidence>
<evidence type="ECO:0000256" key="4">
    <source>
        <dbReference type="ARBA" id="ARBA00022679"/>
    </source>
</evidence>
<dbReference type="SUPFAM" id="SSF53335">
    <property type="entry name" value="S-adenosyl-L-methionine-dependent methyltransferases"/>
    <property type="match status" value="1"/>
</dbReference>
<evidence type="ECO:0000256" key="1">
    <source>
        <dbReference type="ARBA" id="ARBA00003907"/>
    </source>
</evidence>
<dbReference type="OrthoDB" id="9806164at2"/>
<dbReference type="GO" id="GO:0008168">
    <property type="term" value="F:methyltransferase activity"/>
    <property type="evidence" value="ECO:0007669"/>
    <property type="project" value="UniProtKB-UniRule"/>
</dbReference>
<evidence type="ECO:0000256" key="6">
    <source>
        <dbReference type="RuleBase" id="RU362030"/>
    </source>
</evidence>
<keyword evidence="4 7" id="KW-0808">Transferase</keyword>
<dbReference type="InterPro" id="IPR029063">
    <property type="entry name" value="SAM-dependent_MTases_sf"/>
</dbReference>
<dbReference type="AlphaFoldDB" id="A0A545AF78"/>
<evidence type="ECO:0000256" key="5">
    <source>
        <dbReference type="ARBA" id="ARBA00022691"/>
    </source>
</evidence>
<dbReference type="InterPro" id="IPR007213">
    <property type="entry name" value="Ppm1/Ppm2/Tcmp"/>
</dbReference>
<dbReference type="Gene3D" id="3.40.50.150">
    <property type="entry name" value="Vaccinia Virus protein VP39"/>
    <property type="match status" value="1"/>
</dbReference>
<comment type="similarity">
    <text evidence="2 6">Belongs to the UPF0677 family.</text>
</comment>
<dbReference type="Pfam" id="PF04072">
    <property type="entry name" value="LCM"/>
    <property type="match status" value="2"/>
</dbReference>
<dbReference type="PANTHER" id="PTHR43619">
    <property type="entry name" value="S-ADENOSYL-L-METHIONINE-DEPENDENT METHYLTRANSFERASE YKTD-RELATED"/>
    <property type="match status" value="1"/>
</dbReference>
<protein>
    <recommendedName>
        <fullName evidence="6">S-adenosyl-L-methionine-dependent methyltransferase</fullName>
        <ecNumber evidence="6">2.1.1.-</ecNumber>
    </recommendedName>
</protein>
<keyword evidence="5 6" id="KW-0949">S-adenosyl-L-methionine</keyword>
<dbReference type="GO" id="GO:0032259">
    <property type="term" value="P:methylation"/>
    <property type="evidence" value="ECO:0007669"/>
    <property type="project" value="UniProtKB-KW"/>
</dbReference>
<keyword evidence="8" id="KW-1185">Reference proteome</keyword>
<dbReference type="InterPro" id="IPR011610">
    <property type="entry name" value="SAM_mthyl_Trfase_ML2640-like"/>
</dbReference>
<accession>A0A545AF78</accession>
<comment type="function">
    <text evidence="1 6">Exhibits S-adenosyl-L-methionine-dependent methyltransferase activity.</text>
</comment>
<gene>
    <name evidence="7" type="ORF">FL583_37095</name>
</gene>
<dbReference type="Proteomes" id="UP000317982">
    <property type="component" value="Unassembled WGS sequence"/>
</dbReference>
<keyword evidence="3 6" id="KW-0489">Methyltransferase</keyword>
<dbReference type="RefSeq" id="WP_142709595.1">
    <property type="nucleotide sequence ID" value="NZ_VIRS01000050.1"/>
</dbReference>
<evidence type="ECO:0000313" key="7">
    <source>
        <dbReference type="EMBL" id="TQS39969.1"/>
    </source>
</evidence>
<proteinExistence type="inferred from homology"/>
<organism evidence="7 8">
    <name type="scientific">Cryptosporangium phraense</name>
    <dbReference type="NCBI Taxonomy" id="2593070"/>
    <lineage>
        <taxon>Bacteria</taxon>
        <taxon>Bacillati</taxon>
        <taxon>Actinomycetota</taxon>
        <taxon>Actinomycetes</taxon>
        <taxon>Cryptosporangiales</taxon>
        <taxon>Cryptosporangiaceae</taxon>
        <taxon>Cryptosporangium</taxon>
    </lineage>
</organism>
<dbReference type="EC" id="2.1.1.-" evidence="6"/>
<evidence type="ECO:0000256" key="2">
    <source>
        <dbReference type="ARBA" id="ARBA00008138"/>
    </source>
</evidence>
<dbReference type="PANTHER" id="PTHR43619:SF2">
    <property type="entry name" value="S-ADENOSYL-L-METHIONINE-DEPENDENT METHYLTRANSFERASES SUPERFAMILY PROTEIN"/>
    <property type="match status" value="1"/>
</dbReference>
<reference evidence="7 8" key="1">
    <citation type="submission" date="2019-07" db="EMBL/GenBank/DDBJ databases">
        <title>Cryptosporangium phraense sp. nov., isolated from plant litter.</title>
        <authorList>
            <person name="Suriyachadkun C."/>
        </authorList>
    </citation>
    <scope>NUCLEOTIDE SEQUENCE [LARGE SCALE GENOMIC DNA]</scope>
    <source>
        <strain evidence="7 8">A-T 5661</strain>
    </source>
</reference>
<dbReference type="EMBL" id="VIRS01000050">
    <property type="protein sequence ID" value="TQS39969.1"/>
    <property type="molecule type" value="Genomic_DNA"/>
</dbReference>
<sequence length="321" mass="33538">MDSGGSRTAVQVALFRALESARSPSERLFVDPYAVRFLGGGYRVAALAAKVAPVGRRLERYIDSRWPSGPRGSAVVRTRLIDDWVGEFGSGSRAGAGPEAGAGVGPEAGDGAGVGVGPEAGDGVGVGAGGGALQVLVLGAGFDSRAHRLPALADATVFEVDHPATQAVKQRVLRGRVVFVPVDFLRDDLGAALTRAGFDPNVRTVVIWEGVTNYLTEAAVDSTVRVVVSLVPLGSEVIFTYVDRAVLSGDPDDVETWRGAVSAVGEPWTFGFDPAELPSYLSARGLRLLDDLSTRDAAARYGRSEPTAAFYRVARAEVVGA</sequence>
<comment type="caution">
    <text evidence="7">The sequence shown here is derived from an EMBL/GenBank/DDBJ whole genome shotgun (WGS) entry which is preliminary data.</text>
</comment>